<reference evidence="3" key="1">
    <citation type="submission" date="2021-01" db="EMBL/GenBank/DDBJ databases">
        <title>Whole genome shotgun sequence of Virgisporangium aurantiacum NBRC 16421.</title>
        <authorList>
            <person name="Komaki H."/>
            <person name="Tamura T."/>
        </authorList>
    </citation>
    <scope>NUCLEOTIDE SEQUENCE</scope>
    <source>
        <strain evidence="3">NBRC 16421</strain>
    </source>
</reference>
<dbReference type="EMBL" id="BOPG01000065">
    <property type="protein sequence ID" value="GIJ61363.1"/>
    <property type="molecule type" value="Genomic_DNA"/>
</dbReference>
<evidence type="ECO:0000313" key="3">
    <source>
        <dbReference type="EMBL" id="GIJ61363.1"/>
    </source>
</evidence>
<accession>A0A8J4E4S8</accession>
<keyword evidence="2" id="KW-1133">Transmembrane helix</keyword>
<organism evidence="3 4">
    <name type="scientific">Virgisporangium aurantiacum</name>
    <dbReference type="NCBI Taxonomy" id="175570"/>
    <lineage>
        <taxon>Bacteria</taxon>
        <taxon>Bacillati</taxon>
        <taxon>Actinomycetota</taxon>
        <taxon>Actinomycetes</taxon>
        <taxon>Micromonosporales</taxon>
        <taxon>Micromonosporaceae</taxon>
        <taxon>Virgisporangium</taxon>
    </lineage>
</organism>
<keyword evidence="2" id="KW-0472">Membrane</keyword>
<keyword evidence="2" id="KW-0812">Transmembrane</keyword>
<comment type="caution">
    <text evidence="3">The sequence shown here is derived from an EMBL/GenBank/DDBJ whole genome shotgun (WGS) entry which is preliminary data.</text>
</comment>
<name>A0A8J4E4S8_9ACTN</name>
<evidence type="ECO:0000313" key="4">
    <source>
        <dbReference type="Proteomes" id="UP000612585"/>
    </source>
</evidence>
<gene>
    <name evidence="3" type="ORF">Vau01_088790</name>
</gene>
<feature type="region of interest" description="Disordered" evidence="1">
    <location>
        <begin position="1"/>
        <end position="42"/>
    </location>
</feature>
<dbReference type="AlphaFoldDB" id="A0A8J4E4S8"/>
<evidence type="ECO:0000256" key="1">
    <source>
        <dbReference type="SAM" id="MobiDB-lite"/>
    </source>
</evidence>
<sequence>MSFHPAGGVGVDPGLVPPPGQGVPAPPPGPGAAPPFATPPTERDKRRLWISLGIGAAVLLLCCAGAVGGIGVVVKAGIEDSKRQAKARVGAFLDAIQDGNTRGARLHVCTDLGPGVSISELVSRTSSTDFTSYTLGEPDLTSTIDVPATLSTPRGEVRQLYLVGSQGTTTCIVDILAG</sequence>
<keyword evidence="4" id="KW-1185">Reference proteome</keyword>
<dbReference type="RefSeq" id="WP_204006230.1">
    <property type="nucleotide sequence ID" value="NZ_BOPG01000065.1"/>
</dbReference>
<dbReference type="Proteomes" id="UP000612585">
    <property type="component" value="Unassembled WGS sequence"/>
</dbReference>
<protein>
    <submittedName>
        <fullName evidence="3">Uncharacterized protein</fullName>
    </submittedName>
</protein>
<feature type="transmembrane region" description="Helical" evidence="2">
    <location>
        <begin position="48"/>
        <end position="74"/>
    </location>
</feature>
<proteinExistence type="predicted"/>
<evidence type="ECO:0000256" key="2">
    <source>
        <dbReference type="SAM" id="Phobius"/>
    </source>
</evidence>
<feature type="compositionally biased region" description="Pro residues" evidence="1">
    <location>
        <begin position="15"/>
        <end position="38"/>
    </location>
</feature>